<accession>A0A0S4LZA1</accession>
<dbReference type="GO" id="GO:0006425">
    <property type="term" value="P:glutaminyl-tRNA aminoacylation"/>
    <property type="evidence" value="ECO:0007669"/>
    <property type="project" value="UniProtKB-UniRule"/>
</dbReference>
<dbReference type="AlphaFoldDB" id="A0A0S4LZA1"/>
<evidence type="ECO:0000256" key="2">
    <source>
        <dbReference type="ARBA" id="ARBA00012836"/>
    </source>
</evidence>
<dbReference type="SUPFAM" id="SSF50715">
    <property type="entry name" value="Ribosomal protein L25-like"/>
    <property type="match status" value="1"/>
</dbReference>
<keyword evidence="16" id="KW-1185">Reference proteome</keyword>
<protein>
    <recommendedName>
        <fullName evidence="2 10">Glutamine--tRNA ligase</fullName>
        <ecNumber evidence="2 10">6.1.1.18</ecNumber>
    </recommendedName>
</protein>
<dbReference type="Gene3D" id="3.40.50.620">
    <property type="entry name" value="HUPs"/>
    <property type="match status" value="1"/>
</dbReference>
<dbReference type="EC" id="6.1.1.18" evidence="2 10"/>
<evidence type="ECO:0000313" key="16">
    <source>
        <dbReference type="Proteomes" id="UP000198651"/>
    </source>
</evidence>
<name>A0A0S4LZA1_9BURK</name>
<dbReference type="OrthoDB" id="9801560at2"/>
<keyword evidence="8 11" id="KW-0030">Aminoacyl-tRNA synthetase</keyword>
<dbReference type="Gene3D" id="1.10.1160.10">
    <property type="entry name" value="Glutamyl-trna Synthetase, Domain 2"/>
    <property type="match status" value="1"/>
</dbReference>
<gene>
    <name evidence="15" type="primary">glnS</name>
    <name evidence="15" type="ORF">Ark11_0040</name>
</gene>
<dbReference type="Gene3D" id="3.90.800.10">
    <property type="entry name" value="Glutamyl-tRNA Synthetase, Domain 3"/>
    <property type="match status" value="1"/>
</dbReference>
<dbReference type="InterPro" id="IPR020059">
    <property type="entry name" value="Glu/Gln-tRNA-synth_Ib_codon-bd"/>
</dbReference>
<dbReference type="InterPro" id="IPR004514">
    <property type="entry name" value="Gln-tRNA-synth"/>
</dbReference>
<dbReference type="PRINTS" id="PR00987">
    <property type="entry name" value="TRNASYNTHGLU"/>
</dbReference>
<dbReference type="InterPro" id="IPR000924">
    <property type="entry name" value="Glu/Gln-tRNA-synth"/>
</dbReference>
<evidence type="ECO:0000256" key="4">
    <source>
        <dbReference type="ARBA" id="ARBA00022598"/>
    </source>
</evidence>
<keyword evidence="4 11" id="KW-0436">Ligase</keyword>
<evidence type="ECO:0000256" key="1">
    <source>
        <dbReference type="ARBA" id="ARBA00005594"/>
    </source>
</evidence>
<dbReference type="InterPro" id="IPR049437">
    <property type="entry name" value="tRNA-synt_1c_C2"/>
</dbReference>
<dbReference type="RefSeq" id="WP_092342422.1">
    <property type="nucleotide sequence ID" value="NZ_FLSL01000084.1"/>
</dbReference>
<feature type="domain" description="tRNA synthetases class I (E and Q) anti-codon binding" evidence="14">
    <location>
        <begin position="468"/>
        <end position="538"/>
    </location>
</feature>
<organism evidence="15 16">
    <name type="scientific">Candidatus Ichthyocystis hellenicum</name>
    <dbReference type="NCBI Taxonomy" id="1561003"/>
    <lineage>
        <taxon>Bacteria</taxon>
        <taxon>Pseudomonadati</taxon>
        <taxon>Pseudomonadota</taxon>
        <taxon>Betaproteobacteria</taxon>
        <taxon>Burkholderiales</taxon>
        <taxon>Candidatus Ichthyocystis</taxon>
    </lineage>
</organism>
<dbReference type="Gene3D" id="2.40.240.10">
    <property type="entry name" value="Ribosomal Protein L25, Chain P"/>
    <property type="match status" value="2"/>
</dbReference>
<dbReference type="NCBIfam" id="TIGR00440">
    <property type="entry name" value="glnS"/>
    <property type="match status" value="1"/>
</dbReference>
<evidence type="ECO:0000259" key="13">
    <source>
        <dbReference type="Pfam" id="PF03950"/>
    </source>
</evidence>
<dbReference type="STRING" id="1561003.Ark11_0040"/>
<dbReference type="Pfam" id="PF20974">
    <property type="entry name" value="tRNA-synt_1c_C2"/>
    <property type="match status" value="1"/>
</dbReference>
<dbReference type="InterPro" id="IPR020056">
    <property type="entry name" value="Rbsml_bL25/Gln-tRNA_synth_N"/>
</dbReference>
<keyword evidence="3" id="KW-0963">Cytoplasm</keyword>
<evidence type="ECO:0000256" key="3">
    <source>
        <dbReference type="ARBA" id="ARBA00022490"/>
    </source>
</evidence>
<dbReference type="GO" id="GO:0005524">
    <property type="term" value="F:ATP binding"/>
    <property type="evidence" value="ECO:0007669"/>
    <property type="project" value="UniProtKB-KW"/>
</dbReference>
<evidence type="ECO:0000313" key="15">
    <source>
        <dbReference type="EMBL" id="CUT16901.1"/>
    </source>
</evidence>
<dbReference type="FunFam" id="3.40.50.620:FF:000037">
    <property type="entry name" value="Glutamine--tRNA ligase cytoplasmic"/>
    <property type="match status" value="1"/>
</dbReference>
<keyword evidence="7 11" id="KW-0648">Protein biosynthesis</keyword>
<evidence type="ECO:0000259" key="12">
    <source>
        <dbReference type="Pfam" id="PF00749"/>
    </source>
</evidence>
<proteinExistence type="inferred from homology"/>
<reference evidence="16" key="1">
    <citation type="submission" date="2015-11" db="EMBL/GenBank/DDBJ databases">
        <authorList>
            <person name="Seth-Smith H.M.B."/>
        </authorList>
    </citation>
    <scope>NUCLEOTIDE SEQUENCE [LARGE SCALE GENOMIC DNA]</scope>
    <source>
        <strain evidence="16">2013Ark11</strain>
    </source>
</reference>
<dbReference type="InterPro" id="IPR001412">
    <property type="entry name" value="aa-tRNA-synth_I_CS"/>
</dbReference>
<keyword evidence="6 11" id="KW-0067">ATP-binding</keyword>
<dbReference type="NCBIfam" id="NF011291">
    <property type="entry name" value="PRK14703.1"/>
    <property type="match status" value="1"/>
</dbReference>
<dbReference type="InterPro" id="IPR011035">
    <property type="entry name" value="Ribosomal_bL25/Gln-tRNA_synth"/>
</dbReference>
<dbReference type="InterPro" id="IPR050132">
    <property type="entry name" value="Gln/Glu-tRNA_Ligase"/>
</dbReference>
<comment type="catalytic activity">
    <reaction evidence="9">
        <text>tRNA(Gln) + L-glutamine + ATP = L-glutaminyl-tRNA(Gln) + AMP + diphosphate</text>
        <dbReference type="Rhea" id="RHEA:20121"/>
        <dbReference type="Rhea" id="RHEA-COMP:9662"/>
        <dbReference type="Rhea" id="RHEA-COMP:9681"/>
        <dbReference type="ChEBI" id="CHEBI:30616"/>
        <dbReference type="ChEBI" id="CHEBI:33019"/>
        <dbReference type="ChEBI" id="CHEBI:58359"/>
        <dbReference type="ChEBI" id="CHEBI:78442"/>
        <dbReference type="ChEBI" id="CHEBI:78521"/>
        <dbReference type="ChEBI" id="CHEBI:456215"/>
        <dbReference type="EC" id="6.1.1.18"/>
    </reaction>
</comment>
<dbReference type="InterPro" id="IPR014729">
    <property type="entry name" value="Rossmann-like_a/b/a_fold"/>
</dbReference>
<feature type="domain" description="Glutamyl/glutaminyl-tRNA synthetase class Ib anti-codon binding" evidence="13">
    <location>
        <begin position="346"/>
        <end position="446"/>
    </location>
</feature>
<dbReference type="Pfam" id="PF03950">
    <property type="entry name" value="tRNA-synt_1c_C"/>
    <property type="match status" value="1"/>
</dbReference>
<dbReference type="PATRIC" id="fig|1561003.3.peg.39"/>
<dbReference type="Proteomes" id="UP000198651">
    <property type="component" value="Chromosome I"/>
</dbReference>
<dbReference type="InterPro" id="IPR020058">
    <property type="entry name" value="Glu/Gln-tRNA-synth_Ib_cat-dom"/>
</dbReference>
<comment type="similarity">
    <text evidence="1 11">Belongs to the class-I aminoacyl-tRNA synthetase family.</text>
</comment>
<dbReference type="EMBL" id="LN906597">
    <property type="protein sequence ID" value="CUT16901.1"/>
    <property type="molecule type" value="Genomic_DNA"/>
</dbReference>
<feature type="domain" description="Glutamyl/glutaminyl-tRNA synthetase class Ib catalytic" evidence="12">
    <location>
        <begin position="29"/>
        <end position="343"/>
    </location>
</feature>
<sequence length="564" mass="65586">MSLLDNNQPELTNFIQKIIDSDIKDGLSKVLTRFPPEPNGYLHIGHAKSIHLNFSLAKLYGGICNLRFDDTNPSKESEEFIESIKETIKWLGYDCTDYTFYASSYFEKMYEYAEYFIEKELAYVDAQSHENIRSQRGTLTQPGKESPSRYQSADINLSQFREMRAGKFPDGSRVLRLKIDMSSTNMNMRDPVIYRIKHKSHHQVGDSWCIYPLYDYAHCISDAIEGITHSLCTLEFQDHRPLYDWILTKLKNAGYFRKLPRQIEFSRLNVTHTVTSKRKLQSLVEQKIVDGWDDPRMPTLSGLRRRGFTPESINNFCRKIGVTKVDSWVEYTYLEECLREHLNITAQRRMAVINPIKVVITNYPKNTEDEICYADNHPLDKSLGQRKIFFGRELYIDNSDFMIDPPPKFFRLSVGKMVRLRYSYIIICDEVVCNEDGQPSTLLCRYLEDTKSGNSEPNTGAIKVKGNIHWLNVSNSLAAEVRIYDHIFSEERLVDDLENLLINKDSASFHQCFVEPALVDSNPEEKFQFERLGYFVADRHDHITREKLCFNRIASLKSSKSSKF</sequence>
<dbReference type="SUPFAM" id="SSF52374">
    <property type="entry name" value="Nucleotidylyl transferase"/>
    <property type="match status" value="1"/>
</dbReference>
<dbReference type="Pfam" id="PF00749">
    <property type="entry name" value="tRNA-synt_1c"/>
    <property type="match status" value="1"/>
</dbReference>
<dbReference type="InterPro" id="IPR020061">
    <property type="entry name" value="Glu_tRNA_lig_a-bdl"/>
</dbReference>
<evidence type="ECO:0000259" key="14">
    <source>
        <dbReference type="Pfam" id="PF20974"/>
    </source>
</evidence>
<dbReference type="FunFam" id="1.10.1160.10:FF:000001">
    <property type="entry name" value="Glutamine--tRNA ligase"/>
    <property type="match status" value="1"/>
</dbReference>
<evidence type="ECO:0000256" key="9">
    <source>
        <dbReference type="ARBA" id="ARBA00048270"/>
    </source>
</evidence>
<evidence type="ECO:0000256" key="7">
    <source>
        <dbReference type="ARBA" id="ARBA00022917"/>
    </source>
</evidence>
<dbReference type="PANTHER" id="PTHR43097:SF5">
    <property type="entry name" value="GLUTAMATE--TRNA LIGASE"/>
    <property type="match status" value="1"/>
</dbReference>
<keyword evidence="5 11" id="KW-0547">Nucleotide-binding</keyword>
<dbReference type="PROSITE" id="PS00178">
    <property type="entry name" value="AA_TRNA_LIGASE_I"/>
    <property type="match status" value="1"/>
</dbReference>
<dbReference type="GO" id="GO:0005829">
    <property type="term" value="C:cytosol"/>
    <property type="evidence" value="ECO:0007669"/>
    <property type="project" value="TreeGrafter"/>
</dbReference>
<evidence type="ECO:0000256" key="10">
    <source>
        <dbReference type="NCBIfam" id="TIGR00440"/>
    </source>
</evidence>
<dbReference type="GO" id="GO:0004819">
    <property type="term" value="F:glutamine-tRNA ligase activity"/>
    <property type="evidence" value="ECO:0007669"/>
    <property type="project" value="UniProtKB-UniRule"/>
</dbReference>
<evidence type="ECO:0000256" key="5">
    <source>
        <dbReference type="ARBA" id="ARBA00022741"/>
    </source>
</evidence>
<evidence type="ECO:0000256" key="8">
    <source>
        <dbReference type="ARBA" id="ARBA00023146"/>
    </source>
</evidence>
<dbReference type="FunFam" id="3.90.800.10:FF:000001">
    <property type="entry name" value="Glutamine--tRNA ligase"/>
    <property type="match status" value="1"/>
</dbReference>
<dbReference type="PANTHER" id="PTHR43097">
    <property type="entry name" value="GLUTAMINE-TRNA LIGASE"/>
    <property type="match status" value="1"/>
</dbReference>
<evidence type="ECO:0000256" key="6">
    <source>
        <dbReference type="ARBA" id="ARBA00022840"/>
    </source>
</evidence>
<evidence type="ECO:0000256" key="11">
    <source>
        <dbReference type="RuleBase" id="RU363037"/>
    </source>
</evidence>